<accession>A0A160DWD1</accession>
<evidence type="ECO:0000313" key="2">
    <source>
        <dbReference type="EMBL" id="ANB18550.1"/>
    </source>
</evidence>
<sequence>MAFTADPRAADPRPGTGRRARFRPAGSLRQVRGAGAAARFDR</sequence>
<dbReference type="Proteomes" id="UP000076830">
    <property type="component" value="Chromosome"/>
</dbReference>
<proteinExistence type="predicted"/>
<reference evidence="2 3" key="1">
    <citation type="submission" date="2016-04" db="EMBL/GenBank/DDBJ databases">
        <title>Complete genome sequence of Dokdonella koreensis DS-123T.</title>
        <authorList>
            <person name="Kim J.F."/>
            <person name="Lee H."/>
            <person name="Kwak M.-J."/>
        </authorList>
    </citation>
    <scope>NUCLEOTIDE SEQUENCE [LARGE SCALE GENOMIC DNA]</scope>
    <source>
        <strain evidence="2 3">DS-123</strain>
    </source>
</reference>
<gene>
    <name evidence="2" type="ORF">I596_2547</name>
</gene>
<organism evidence="2 3">
    <name type="scientific">Dokdonella koreensis DS-123</name>
    <dbReference type="NCBI Taxonomy" id="1300342"/>
    <lineage>
        <taxon>Bacteria</taxon>
        <taxon>Pseudomonadati</taxon>
        <taxon>Pseudomonadota</taxon>
        <taxon>Gammaproteobacteria</taxon>
        <taxon>Lysobacterales</taxon>
        <taxon>Rhodanobacteraceae</taxon>
        <taxon>Dokdonella</taxon>
    </lineage>
</organism>
<feature type="region of interest" description="Disordered" evidence="1">
    <location>
        <begin position="1"/>
        <end position="42"/>
    </location>
</feature>
<keyword evidence="3" id="KW-1185">Reference proteome</keyword>
<dbReference type="AlphaFoldDB" id="A0A160DWD1"/>
<dbReference type="EMBL" id="CP015249">
    <property type="protein sequence ID" value="ANB18550.1"/>
    <property type="molecule type" value="Genomic_DNA"/>
</dbReference>
<protein>
    <submittedName>
        <fullName evidence="2">Uncharacterized protein</fullName>
    </submittedName>
</protein>
<dbReference type="STRING" id="1300342.I596_2547"/>
<dbReference type="KEGG" id="dko:I596_2547"/>
<evidence type="ECO:0000256" key="1">
    <source>
        <dbReference type="SAM" id="MobiDB-lite"/>
    </source>
</evidence>
<evidence type="ECO:0000313" key="3">
    <source>
        <dbReference type="Proteomes" id="UP000076830"/>
    </source>
</evidence>
<name>A0A160DWD1_9GAMM</name>